<dbReference type="EMBL" id="GGMR01003502">
    <property type="protein sequence ID" value="MBY16121.1"/>
    <property type="molecule type" value="Transcribed_RNA"/>
</dbReference>
<feature type="signal peptide" evidence="1">
    <location>
        <begin position="1"/>
        <end position="19"/>
    </location>
</feature>
<dbReference type="AlphaFoldDB" id="A0A2S2NFY6"/>
<evidence type="ECO:0000313" key="2">
    <source>
        <dbReference type="EMBL" id="MBY16121.1"/>
    </source>
</evidence>
<keyword evidence="1" id="KW-0732">Signal</keyword>
<gene>
    <name evidence="2" type="ORF">g.43924</name>
</gene>
<accession>A0A2S2NFY6</accession>
<protein>
    <submittedName>
        <fullName evidence="2">Uncharacterized protein</fullName>
    </submittedName>
</protein>
<evidence type="ECO:0000256" key="1">
    <source>
        <dbReference type="SAM" id="SignalP"/>
    </source>
</evidence>
<name>A0A2S2NFY6_SCHGA</name>
<proteinExistence type="predicted"/>
<feature type="chain" id="PRO_5015533870" evidence="1">
    <location>
        <begin position="20"/>
        <end position="105"/>
    </location>
</feature>
<reference evidence="2" key="1">
    <citation type="submission" date="2018-04" db="EMBL/GenBank/DDBJ databases">
        <title>Transcriptome of Schizaphis graminum biotype I.</title>
        <authorList>
            <person name="Scully E.D."/>
            <person name="Geib S.M."/>
            <person name="Palmer N.A."/>
            <person name="Koch K."/>
            <person name="Bradshaw J."/>
            <person name="Heng-Moss T."/>
            <person name="Sarath G."/>
        </authorList>
    </citation>
    <scope>NUCLEOTIDE SEQUENCE</scope>
</reference>
<sequence>MTVIIIIIILVDECGTVCARSTTLPSNLSQNYIDPTISAKNLSIDPGIFQNLKLSPEEKINIFIQRGPCQPTEIHTNFPKLNGQRFLSNFTGMNVSMENVSIKIG</sequence>
<organism evidence="2">
    <name type="scientific">Schizaphis graminum</name>
    <name type="common">Green bug aphid</name>
    <dbReference type="NCBI Taxonomy" id="13262"/>
    <lineage>
        <taxon>Eukaryota</taxon>
        <taxon>Metazoa</taxon>
        <taxon>Ecdysozoa</taxon>
        <taxon>Arthropoda</taxon>
        <taxon>Hexapoda</taxon>
        <taxon>Insecta</taxon>
        <taxon>Pterygota</taxon>
        <taxon>Neoptera</taxon>
        <taxon>Paraneoptera</taxon>
        <taxon>Hemiptera</taxon>
        <taxon>Sternorrhyncha</taxon>
        <taxon>Aphidomorpha</taxon>
        <taxon>Aphidoidea</taxon>
        <taxon>Aphididae</taxon>
        <taxon>Aphidini</taxon>
        <taxon>Schizaphis</taxon>
    </lineage>
</organism>